<dbReference type="RefSeq" id="WP_210044689.1">
    <property type="nucleotide sequence ID" value="NZ_JBHLVU010000077.1"/>
</dbReference>
<dbReference type="InterPro" id="IPR036457">
    <property type="entry name" value="PPM-type-like_dom_sf"/>
</dbReference>
<evidence type="ECO:0000259" key="1">
    <source>
        <dbReference type="Pfam" id="PF13672"/>
    </source>
</evidence>
<organism evidence="2 3">
    <name type="scientific">Paenibacillus sepulcri</name>
    <dbReference type="NCBI Taxonomy" id="359917"/>
    <lineage>
        <taxon>Bacteria</taxon>
        <taxon>Bacillati</taxon>
        <taxon>Bacillota</taxon>
        <taxon>Bacilli</taxon>
        <taxon>Bacillales</taxon>
        <taxon>Paenibacillaceae</taxon>
        <taxon>Paenibacillus</taxon>
    </lineage>
</organism>
<feature type="domain" description="PPM-type phosphatase" evidence="1">
    <location>
        <begin position="26"/>
        <end position="253"/>
    </location>
</feature>
<evidence type="ECO:0000313" key="2">
    <source>
        <dbReference type="EMBL" id="MBW7457111.1"/>
    </source>
</evidence>
<dbReference type="SUPFAM" id="SSF81606">
    <property type="entry name" value="PP2C-like"/>
    <property type="match status" value="1"/>
</dbReference>
<proteinExistence type="predicted"/>
<dbReference type="Pfam" id="PF13672">
    <property type="entry name" value="PP2C_2"/>
    <property type="match status" value="1"/>
</dbReference>
<comment type="caution">
    <text evidence="2">The sequence shown here is derived from an EMBL/GenBank/DDBJ whole genome shotgun (WGS) entry which is preliminary data.</text>
</comment>
<evidence type="ECO:0000313" key="3">
    <source>
        <dbReference type="Proteomes" id="UP001519887"/>
    </source>
</evidence>
<dbReference type="Gene3D" id="3.60.40.10">
    <property type="entry name" value="PPM-type phosphatase domain"/>
    <property type="match status" value="1"/>
</dbReference>
<sequence>MYAIHHRDAYIDVQAGTRPGNPLKMNEDALVFNPSDDVYGVIDGVSALASYQSDLGFTGGYLAAQLLAEVLQTGSPDLNLKETVLKANAQLNKRMREACIGLSDKWALWGAVFAVIKIHDSEIEFVQSGDCMLLAKYRDGGVRAFTRNQVAAFDRITLDAKRQLAESGRLTDEEIVQQLQPLFKKNRNKANTPDGYSVMNGDPALADCMESGRFPKGDIHKIYAVSDGMFHFIENDDDPDKWQKFAVQLEEQGIESFMDQLTLQEEFDVLCLKYPRHKISDDKSAVVLELL</sequence>
<dbReference type="EMBL" id="JAHZIK010000754">
    <property type="protein sequence ID" value="MBW7457111.1"/>
    <property type="molecule type" value="Genomic_DNA"/>
</dbReference>
<name>A0ABS7C8V3_9BACL</name>
<gene>
    <name evidence="2" type="ORF">K0U00_24030</name>
</gene>
<reference evidence="2 3" key="1">
    <citation type="submission" date="2021-07" db="EMBL/GenBank/DDBJ databases">
        <title>Paenibacillus radiodurans sp. nov., isolated from the southeastern edge of Tengger Desert.</title>
        <authorList>
            <person name="Zhang G."/>
        </authorList>
    </citation>
    <scope>NUCLEOTIDE SEQUENCE [LARGE SCALE GENOMIC DNA]</scope>
    <source>
        <strain evidence="2 3">CCM 7311</strain>
    </source>
</reference>
<protein>
    <submittedName>
        <fullName evidence="2">Protein phosphatase 2C domain-containing protein</fullName>
    </submittedName>
</protein>
<dbReference type="InterPro" id="IPR001932">
    <property type="entry name" value="PPM-type_phosphatase-like_dom"/>
</dbReference>
<accession>A0ABS7C8V3</accession>
<dbReference type="Proteomes" id="UP001519887">
    <property type="component" value="Unassembled WGS sequence"/>
</dbReference>
<keyword evidence="3" id="KW-1185">Reference proteome</keyword>